<organism evidence="1 2">
    <name type="scientific">Arthrobacter burdickii</name>
    <dbReference type="NCBI Taxonomy" id="3035920"/>
    <lineage>
        <taxon>Bacteria</taxon>
        <taxon>Bacillati</taxon>
        <taxon>Actinomycetota</taxon>
        <taxon>Actinomycetes</taxon>
        <taxon>Micrococcales</taxon>
        <taxon>Micrococcaceae</taxon>
        <taxon>Arthrobacter</taxon>
    </lineage>
</organism>
<name>A0ABT8K0T2_9MICC</name>
<sequence>MRWDALFHDLESQLQAATDARQESEIRERTRSEQSRVTLMQRLAGQAGRPVGVLTRGGRSLTGILTNVGSQWIALAVEERSVIVPLSSVQVLRSLGRSVGQPLSGIEAKLGLGSALRALSRDRAQVALWVASPVSRYAGVIDRVGADFLDLGLVAPGDERRAANIREVLTVPFASIDTLDSVARTE</sequence>
<reference evidence="1" key="1">
    <citation type="submission" date="2023-06" db="EMBL/GenBank/DDBJ databases">
        <title>MT1 and MT2 Draft Genomes of Novel Species.</title>
        <authorList>
            <person name="Venkateswaran K."/>
        </authorList>
    </citation>
    <scope>NUCLEOTIDE SEQUENCE</scope>
    <source>
        <strain evidence="1">IIF3SC-B10</strain>
    </source>
</reference>
<comment type="caution">
    <text evidence="1">The sequence shown here is derived from an EMBL/GenBank/DDBJ whole genome shotgun (WGS) entry which is preliminary data.</text>
</comment>
<dbReference type="Proteomes" id="UP001174209">
    <property type="component" value="Unassembled WGS sequence"/>
</dbReference>
<dbReference type="RefSeq" id="WP_301226689.1">
    <property type="nucleotide sequence ID" value="NZ_JAROCG010000001.1"/>
</dbReference>
<protein>
    <submittedName>
        <fullName evidence="1">Uncharacterized protein</fullName>
    </submittedName>
</protein>
<evidence type="ECO:0000313" key="1">
    <source>
        <dbReference type="EMBL" id="MDN4611036.1"/>
    </source>
</evidence>
<proteinExistence type="predicted"/>
<dbReference type="EMBL" id="JAROCG010000001">
    <property type="protein sequence ID" value="MDN4611036.1"/>
    <property type="molecule type" value="Genomic_DNA"/>
</dbReference>
<evidence type="ECO:0000313" key="2">
    <source>
        <dbReference type="Proteomes" id="UP001174209"/>
    </source>
</evidence>
<gene>
    <name evidence="1" type="ORF">P5G52_09145</name>
</gene>
<accession>A0ABT8K0T2</accession>
<keyword evidence="2" id="KW-1185">Reference proteome</keyword>